<dbReference type="PANTHER" id="PTHR43037:SF1">
    <property type="entry name" value="BLL1128 PROTEIN"/>
    <property type="match status" value="1"/>
</dbReference>
<dbReference type="InterPro" id="IPR050955">
    <property type="entry name" value="Plant_Biomass_Hydrol_Est"/>
</dbReference>
<dbReference type="PANTHER" id="PTHR43037">
    <property type="entry name" value="UNNAMED PRODUCT-RELATED"/>
    <property type="match status" value="1"/>
</dbReference>
<dbReference type="InterPro" id="IPR003140">
    <property type="entry name" value="PLipase/COase/thioEstase"/>
</dbReference>
<accession>A0A9D2G250</accession>
<dbReference type="Gene3D" id="2.60.40.2180">
    <property type="match status" value="1"/>
</dbReference>
<dbReference type="InterPro" id="IPR041172">
    <property type="entry name" value="EstA_Ig-like_N"/>
</dbReference>
<evidence type="ECO:0000259" key="3">
    <source>
        <dbReference type="Pfam" id="PF18435"/>
    </source>
</evidence>
<dbReference type="Pfam" id="PF18435">
    <property type="entry name" value="EstA_Ig_like"/>
    <property type="match status" value="1"/>
</dbReference>
<reference evidence="4" key="1">
    <citation type="journal article" date="2021" name="PeerJ">
        <title>Extensive microbial diversity within the chicken gut microbiome revealed by metagenomics and culture.</title>
        <authorList>
            <person name="Gilroy R."/>
            <person name="Ravi A."/>
            <person name="Getino M."/>
            <person name="Pursley I."/>
            <person name="Horton D.L."/>
            <person name="Alikhan N.F."/>
            <person name="Baker D."/>
            <person name="Gharbi K."/>
            <person name="Hall N."/>
            <person name="Watson M."/>
            <person name="Adriaenssens E.M."/>
            <person name="Foster-Nyarko E."/>
            <person name="Jarju S."/>
            <person name="Secka A."/>
            <person name="Antonio M."/>
            <person name="Oren A."/>
            <person name="Chaudhuri R.R."/>
            <person name="La Ragione R."/>
            <person name="Hildebrand F."/>
            <person name="Pallen M.J."/>
        </authorList>
    </citation>
    <scope>NUCLEOTIDE SEQUENCE</scope>
    <source>
        <strain evidence="4">CHK169-4300</strain>
    </source>
</reference>
<feature type="domain" description="Phospholipase/carboxylesterase/thioesterase" evidence="2">
    <location>
        <begin position="179"/>
        <end position="368"/>
    </location>
</feature>
<evidence type="ECO:0000259" key="2">
    <source>
        <dbReference type="Pfam" id="PF02230"/>
    </source>
</evidence>
<evidence type="ECO:0000313" key="4">
    <source>
        <dbReference type="EMBL" id="HIZ71788.1"/>
    </source>
</evidence>
<evidence type="ECO:0000256" key="1">
    <source>
        <dbReference type="ARBA" id="ARBA00022729"/>
    </source>
</evidence>
<feature type="domain" description="Esterase Ig-like N-terminal" evidence="3">
    <location>
        <begin position="6"/>
        <end position="135"/>
    </location>
</feature>
<gene>
    <name evidence="4" type="ORF">H9808_08520</name>
</gene>
<dbReference type="SUPFAM" id="SSF53474">
    <property type="entry name" value="alpha/beta-Hydrolases"/>
    <property type="match status" value="1"/>
</dbReference>
<dbReference type="EMBL" id="DXAZ01000143">
    <property type="protein sequence ID" value="HIZ71788.1"/>
    <property type="molecule type" value="Genomic_DNA"/>
</dbReference>
<dbReference type="InterPro" id="IPR029058">
    <property type="entry name" value="AB_hydrolase_fold"/>
</dbReference>
<dbReference type="Pfam" id="PF02230">
    <property type="entry name" value="Abhydrolase_2"/>
    <property type="match status" value="1"/>
</dbReference>
<dbReference type="Proteomes" id="UP000824106">
    <property type="component" value="Unassembled WGS sequence"/>
</dbReference>
<protein>
    <submittedName>
        <fullName evidence="4">Prolyl oligopeptidase family serine peptidase</fullName>
    </submittedName>
</protein>
<reference evidence="4" key="2">
    <citation type="submission" date="2021-04" db="EMBL/GenBank/DDBJ databases">
        <authorList>
            <person name="Gilroy R."/>
        </authorList>
    </citation>
    <scope>NUCLEOTIDE SEQUENCE</scope>
    <source>
        <strain evidence="4">CHK169-4300</strain>
    </source>
</reference>
<organism evidence="4 5">
    <name type="scientific">Candidatus Atopostipes pullistercoris</name>
    <dbReference type="NCBI Taxonomy" id="2838467"/>
    <lineage>
        <taxon>Bacteria</taxon>
        <taxon>Bacillati</taxon>
        <taxon>Bacillota</taxon>
        <taxon>Bacilli</taxon>
        <taxon>Lactobacillales</taxon>
        <taxon>Carnobacteriaceae</taxon>
        <taxon>Atopostipes</taxon>
    </lineage>
</organism>
<keyword evidence="1" id="KW-0732">Signal</keyword>
<name>A0A9D2G250_9LACT</name>
<dbReference type="Gene3D" id="3.40.50.1820">
    <property type="entry name" value="alpha/beta hydrolase"/>
    <property type="match status" value="1"/>
</dbReference>
<sequence length="417" mass="47750">MTKNKSYQVIMKGYDWGPGNSKIVLNLQDKIVPFKEKTFRVQAEKEHTVYDFEKDTTTTKRQAKEIEVMDQYLSDAKGNRVENDSQFVTLELEVHPANVFTNPYDYQYKSGLNTEVGIDYTLTQTKDLYTIDNKKLSHLEFTKTDKTETLKPEIKHFSKATFAYSDATYGPIEFSYMYFVPEENQKERPLMILLHGAGEGGTNPEIPLYGNKGVALAAPSIQNYFNGAYVLAPQAKTMWMDDGTGEYTKEGTSKYTKALLHLIETFISEHKVNPKKVYLIGGSNGGFMTLNLLIEKSELFAAGVPICQAYHIDWIREEELETLKNIPMWFIHSVKDPVVPFDQTAEPIVNQLRELGAPEVKLSTYEDIKDTSGLYKDEEGQPYSYNNHWSWVHLFNDEVSINNQSVFKWLASQSLEH</sequence>
<evidence type="ECO:0000313" key="5">
    <source>
        <dbReference type="Proteomes" id="UP000824106"/>
    </source>
</evidence>
<dbReference type="AlphaFoldDB" id="A0A9D2G250"/>
<dbReference type="GO" id="GO:0016787">
    <property type="term" value="F:hydrolase activity"/>
    <property type="evidence" value="ECO:0007669"/>
    <property type="project" value="InterPro"/>
</dbReference>
<comment type="caution">
    <text evidence="4">The sequence shown here is derived from an EMBL/GenBank/DDBJ whole genome shotgun (WGS) entry which is preliminary data.</text>
</comment>
<proteinExistence type="predicted"/>